<dbReference type="InterPro" id="IPR037683">
    <property type="entry name" value="Rmd5_dRing"/>
</dbReference>
<evidence type="ECO:0000259" key="10">
    <source>
        <dbReference type="PROSITE" id="PS50897"/>
    </source>
</evidence>
<comment type="subcellular location">
    <subcellularLocation>
        <location evidence="1">Cytoplasm</location>
    </subcellularLocation>
</comment>
<evidence type="ECO:0000256" key="9">
    <source>
        <dbReference type="PROSITE-ProRule" id="PRU01215"/>
    </source>
</evidence>
<feature type="domain" description="CTLH" evidence="10">
    <location>
        <begin position="97"/>
        <end position="155"/>
    </location>
</feature>
<dbReference type="GO" id="GO:0005737">
    <property type="term" value="C:cytoplasm"/>
    <property type="evidence" value="ECO:0007669"/>
    <property type="project" value="UniProtKB-SubCell"/>
</dbReference>
<feature type="zinc finger region" description="RING-Gid-type" evidence="9">
    <location>
        <begin position="277"/>
        <end position="320"/>
    </location>
</feature>
<dbReference type="InterPro" id="IPR013144">
    <property type="entry name" value="CRA_dom"/>
</dbReference>
<keyword evidence="2" id="KW-0963">Cytoplasm</keyword>
<dbReference type="InterPro" id="IPR045098">
    <property type="entry name" value="Fyv10_fam"/>
</dbReference>
<comment type="similarity">
    <text evidence="6">Belongs to the RMD5/GID2 family.</text>
</comment>
<dbReference type="PROSITE" id="PS50897">
    <property type="entry name" value="CTLH"/>
    <property type="match status" value="1"/>
</dbReference>
<dbReference type="EMBL" id="KZ992731">
    <property type="protein sequence ID" value="RKP07355.1"/>
    <property type="molecule type" value="Genomic_DNA"/>
</dbReference>
<protein>
    <recommendedName>
        <fullName evidence="8">GID complex catalytic subunit 2</fullName>
    </recommendedName>
    <alternativeName>
        <fullName evidence="7">Glucose-induced degradation protein 2</fullName>
    </alternativeName>
</protein>
<dbReference type="Pfam" id="PF13445">
    <property type="entry name" value="zf-RING_UBOX"/>
    <property type="match status" value="1"/>
</dbReference>
<evidence type="ECO:0000256" key="3">
    <source>
        <dbReference type="ARBA" id="ARBA00022723"/>
    </source>
</evidence>
<name>A0A4P9XN65_9FUNG</name>
<feature type="domain" description="RING-Gid-type" evidence="11">
    <location>
        <begin position="277"/>
        <end position="320"/>
    </location>
</feature>
<evidence type="ECO:0000313" key="12">
    <source>
        <dbReference type="EMBL" id="RKP07355.1"/>
    </source>
</evidence>
<sequence>MTNNALSALSRRTQEAHCQVLERHKTFQSALSRYGKLLDKRYRLDLDSVGDAAALHGTEQSMLEAVCLHFLVHGQFDLADKLIQESVVDVPAAARENYVQLFEILTPLKERNLAPALSWAQANTQLLADRTGRQLEFALHRLQYLHLLSTGDVQAAVAYARAHFSRFGFEHLKDIQRLMGASLYASRLESSPYAGMLGDQPWLDVERLFREEYCAALGLPSDSPLYTSIAVGTTAIPSIIKMSQVVRTNRTEWTQQDELPVSIPMPDAVRFHSTFVCPVSKDYGTPENPPMRLPCGHVIGHESLMKLSNHDQTRFKCPYCPSEASASQAMRVYF</sequence>
<dbReference type="PANTHER" id="PTHR12170:SF3">
    <property type="entry name" value="GH10162P"/>
    <property type="match status" value="1"/>
</dbReference>
<organism evidence="12 13">
    <name type="scientific">Thamnocephalis sphaerospora</name>
    <dbReference type="NCBI Taxonomy" id="78915"/>
    <lineage>
        <taxon>Eukaryota</taxon>
        <taxon>Fungi</taxon>
        <taxon>Fungi incertae sedis</taxon>
        <taxon>Zoopagomycota</taxon>
        <taxon>Zoopagomycotina</taxon>
        <taxon>Zoopagomycetes</taxon>
        <taxon>Zoopagales</taxon>
        <taxon>Sigmoideomycetaceae</taxon>
        <taxon>Thamnocephalis</taxon>
    </lineage>
</organism>
<dbReference type="SMART" id="SM00668">
    <property type="entry name" value="CTLH"/>
    <property type="match status" value="1"/>
</dbReference>
<dbReference type="InterPro" id="IPR006595">
    <property type="entry name" value="CTLH_C"/>
</dbReference>
<evidence type="ECO:0000313" key="13">
    <source>
        <dbReference type="Proteomes" id="UP000271241"/>
    </source>
</evidence>
<dbReference type="InterPro" id="IPR013083">
    <property type="entry name" value="Znf_RING/FYVE/PHD"/>
</dbReference>
<dbReference type="GO" id="GO:0061630">
    <property type="term" value="F:ubiquitin protein ligase activity"/>
    <property type="evidence" value="ECO:0007669"/>
    <property type="project" value="InterPro"/>
</dbReference>
<evidence type="ECO:0000256" key="5">
    <source>
        <dbReference type="ARBA" id="ARBA00022833"/>
    </source>
</evidence>
<dbReference type="GO" id="GO:0043161">
    <property type="term" value="P:proteasome-mediated ubiquitin-dependent protein catabolic process"/>
    <property type="evidence" value="ECO:0007669"/>
    <property type="project" value="InterPro"/>
</dbReference>
<dbReference type="PANTHER" id="PTHR12170">
    <property type="entry name" value="MACROPHAGE ERYTHROBLAST ATTACHER-RELATED"/>
    <property type="match status" value="1"/>
</dbReference>
<dbReference type="InterPro" id="IPR027370">
    <property type="entry name" value="Znf-RING_euk"/>
</dbReference>
<keyword evidence="13" id="KW-1185">Reference proteome</keyword>
<gene>
    <name evidence="12" type="ORF">THASP1DRAFT_17181</name>
</gene>
<dbReference type="Gene3D" id="3.30.40.10">
    <property type="entry name" value="Zinc/RING finger domain, C3HC4 (zinc finger)"/>
    <property type="match status" value="1"/>
</dbReference>
<reference evidence="13" key="1">
    <citation type="journal article" date="2018" name="Nat. Microbiol.">
        <title>Leveraging single-cell genomics to expand the fungal tree of life.</title>
        <authorList>
            <person name="Ahrendt S.R."/>
            <person name="Quandt C.A."/>
            <person name="Ciobanu D."/>
            <person name="Clum A."/>
            <person name="Salamov A."/>
            <person name="Andreopoulos B."/>
            <person name="Cheng J.F."/>
            <person name="Woyke T."/>
            <person name="Pelin A."/>
            <person name="Henrissat B."/>
            <person name="Reynolds N.K."/>
            <person name="Benny G.L."/>
            <person name="Smith M.E."/>
            <person name="James T.Y."/>
            <person name="Grigoriev I.V."/>
        </authorList>
    </citation>
    <scope>NUCLEOTIDE SEQUENCE [LARGE SCALE GENOMIC DNA]</scope>
    <source>
        <strain evidence="13">RSA 1356</strain>
    </source>
</reference>
<dbReference type="FunFam" id="3.30.40.10:FF:000143">
    <property type="entry name" value="Regulator of gluconeogenesis Rmd5"/>
    <property type="match status" value="1"/>
</dbReference>
<evidence type="ECO:0000256" key="8">
    <source>
        <dbReference type="ARBA" id="ARBA00080744"/>
    </source>
</evidence>
<dbReference type="OrthoDB" id="1933281at2759"/>
<keyword evidence="4 9" id="KW-0863">Zinc-finger</keyword>
<dbReference type="SUPFAM" id="SSF57850">
    <property type="entry name" value="RING/U-box"/>
    <property type="match status" value="1"/>
</dbReference>
<evidence type="ECO:0000256" key="4">
    <source>
        <dbReference type="ARBA" id="ARBA00022771"/>
    </source>
</evidence>
<dbReference type="GO" id="GO:0005634">
    <property type="term" value="C:nucleus"/>
    <property type="evidence" value="ECO:0007669"/>
    <property type="project" value="TreeGrafter"/>
</dbReference>
<evidence type="ECO:0000256" key="6">
    <source>
        <dbReference type="ARBA" id="ARBA00061136"/>
    </source>
</evidence>
<dbReference type="GO" id="GO:0034657">
    <property type="term" value="C:GID complex"/>
    <property type="evidence" value="ECO:0007669"/>
    <property type="project" value="TreeGrafter"/>
</dbReference>
<dbReference type="Proteomes" id="UP000271241">
    <property type="component" value="Unassembled WGS sequence"/>
</dbReference>
<keyword evidence="5" id="KW-0862">Zinc</keyword>
<dbReference type="InterPro" id="IPR024964">
    <property type="entry name" value="CTLH/CRA"/>
</dbReference>
<dbReference type="InterPro" id="IPR044063">
    <property type="entry name" value="ZF_RING_GID"/>
</dbReference>
<accession>A0A4P9XN65</accession>
<evidence type="ECO:0000259" key="11">
    <source>
        <dbReference type="PROSITE" id="PS51867"/>
    </source>
</evidence>
<keyword evidence="3" id="KW-0479">Metal-binding</keyword>
<evidence type="ECO:0000256" key="1">
    <source>
        <dbReference type="ARBA" id="ARBA00004496"/>
    </source>
</evidence>
<dbReference type="CDD" id="cd16652">
    <property type="entry name" value="dRING_Rmd5p-like"/>
    <property type="match status" value="1"/>
</dbReference>
<proteinExistence type="inferred from homology"/>
<dbReference type="SMART" id="SM00757">
    <property type="entry name" value="CRA"/>
    <property type="match status" value="1"/>
</dbReference>
<dbReference type="PROSITE" id="PS51867">
    <property type="entry name" value="ZF_RING_GID"/>
    <property type="match status" value="1"/>
</dbReference>
<dbReference type="Pfam" id="PF10607">
    <property type="entry name" value="CTLH"/>
    <property type="match status" value="1"/>
</dbReference>
<dbReference type="STRING" id="78915.A0A4P9XN65"/>
<evidence type="ECO:0000256" key="2">
    <source>
        <dbReference type="ARBA" id="ARBA00022490"/>
    </source>
</evidence>
<dbReference type="GO" id="GO:0008270">
    <property type="term" value="F:zinc ion binding"/>
    <property type="evidence" value="ECO:0007669"/>
    <property type="project" value="UniProtKB-KW"/>
</dbReference>
<dbReference type="AlphaFoldDB" id="A0A4P9XN65"/>
<evidence type="ECO:0000256" key="7">
    <source>
        <dbReference type="ARBA" id="ARBA00075398"/>
    </source>
</evidence>